<protein>
    <submittedName>
        <fullName evidence="6">TetR family regulatory protein</fullName>
    </submittedName>
</protein>
<dbReference type="GO" id="GO:0003677">
    <property type="term" value="F:DNA binding"/>
    <property type="evidence" value="ECO:0007669"/>
    <property type="project" value="UniProtKB-UniRule"/>
</dbReference>
<dbReference type="Gene3D" id="1.10.10.60">
    <property type="entry name" value="Homeodomain-like"/>
    <property type="match status" value="1"/>
</dbReference>
<dbReference type="Proteomes" id="UP000494330">
    <property type="component" value="Unassembled WGS sequence"/>
</dbReference>
<evidence type="ECO:0000313" key="6">
    <source>
        <dbReference type="EMBL" id="VWB95154.1"/>
    </source>
</evidence>
<evidence type="ECO:0000256" key="4">
    <source>
        <dbReference type="PROSITE-ProRule" id="PRU00335"/>
    </source>
</evidence>
<dbReference type="SUPFAM" id="SSF46689">
    <property type="entry name" value="Homeodomain-like"/>
    <property type="match status" value="1"/>
</dbReference>
<dbReference type="InterPro" id="IPR009057">
    <property type="entry name" value="Homeodomain-like_sf"/>
</dbReference>
<keyword evidence="7" id="KW-1185">Reference proteome</keyword>
<evidence type="ECO:0000259" key="5">
    <source>
        <dbReference type="PROSITE" id="PS50977"/>
    </source>
</evidence>
<proteinExistence type="predicted"/>
<dbReference type="InterPro" id="IPR036271">
    <property type="entry name" value="Tet_transcr_reg_TetR-rel_C_sf"/>
</dbReference>
<gene>
    <name evidence="6" type="ORF">BPA30113_04441</name>
</gene>
<feature type="domain" description="HTH tetR-type" evidence="5">
    <location>
        <begin position="85"/>
        <end position="145"/>
    </location>
</feature>
<dbReference type="Gene3D" id="1.10.357.10">
    <property type="entry name" value="Tetracycline Repressor, domain 2"/>
    <property type="match status" value="1"/>
</dbReference>
<dbReference type="Pfam" id="PF00440">
    <property type="entry name" value="TetR_N"/>
    <property type="match status" value="1"/>
</dbReference>
<dbReference type="PROSITE" id="PS50977">
    <property type="entry name" value="HTH_TETR_2"/>
    <property type="match status" value="1"/>
</dbReference>
<sequence length="265" mass="28784">MRTVACDEAVKRPEKGFTRVLPSAGLQPSQLLHTRSAGIRSVAPTRCDPGRSGLEWAMGDGYPDLEIPYHQWTPATMRYSSTHKEETRRKLLAQSRAIAKRGGFATTGIDALMASIGLSGGAFYNHFASKQALFEALVSEEVEQSAEMLAGDDSSPPDHVARCLRNYLSSVHALHPENGCVLPTLGPEIARAEPAVREVVEAALKRTQKSWSSRTGDSDAAWALIAQCVGALVLARSVESERTRKEILAASRRFLAEALSIDSLR</sequence>
<dbReference type="PANTHER" id="PTHR47506:SF7">
    <property type="entry name" value="TRANSCRIPTIONAL REGULATORY PROTEIN"/>
    <property type="match status" value="1"/>
</dbReference>
<accession>A0A6J5DI39</accession>
<evidence type="ECO:0000256" key="2">
    <source>
        <dbReference type="ARBA" id="ARBA00023125"/>
    </source>
</evidence>
<evidence type="ECO:0000256" key="3">
    <source>
        <dbReference type="ARBA" id="ARBA00023163"/>
    </source>
</evidence>
<organism evidence="6 7">
    <name type="scientific">Burkholderia paludis</name>
    <dbReference type="NCBI Taxonomy" id="1506587"/>
    <lineage>
        <taxon>Bacteria</taxon>
        <taxon>Pseudomonadati</taxon>
        <taxon>Pseudomonadota</taxon>
        <taxon>Betaproteobacteria</taxon>
        <taxon>Burkholderiales</taxon>
        <taxon>Burkholderiaceae</taxon>
        <taxon>Burkholderia</taxon>
        <taxon>Burkholderia cepacia complex</taxon>
    </lineage>
</organism>
<reference evidence="6 7" key="1">
    <citation type="submission" date="2019-09" db="EMBL/GenBank/DDBJ databases">
        <authorList>
            <person name="Depoorter E."/>
        </authorList>
    </citation>
    <scope>NUCLEOTIDE SEQUENCE [LARGE SCALE GENOMIC DNA]</scope>
    <source>
        <strain evidence="6">LMG 30113</strain>
    </source>
</reference>
<dbReference type="SUPFAM" id="SSF48498">
    <property type="entry name" value="Tetracyclin repressor-like, C-terminal domain"/>
    <property type="match status" value="1"/>
</dbReference>
<dbReference type="PANTHER" id="PTHR47506">
    <property type="entry name" value="TRANSCRIPTIONAL REGULATORY PROTEIN"/>
    <property type="match status" value="1"/>
</dbReference>
<keyword evidence="3" id="KW-0804">Transcription</keyword>
<name>A0A6J5DI39_9BURK</name>
<dbReference type="AlphaFoldDB" id="A0A6J5DI39"/>
<feature type="DNA-binding region" description="H-T-H motif" evidence="4">
    <location>
        <begin position="108"/>
        <end position="127"/>
    </location>
</feature>
<keyword evidence="2 4" id="KW-0238">DNA-binding</keyword>
<dbReference type="InterPro" id="IPR001647">
    <property type="entry name" value="HTH_TetR"/>
</dbReference>
<evidence type="ECO:0000256" key="1">
    <source>
        <dbReference type="ARBA" id="ARBA00023015"/>
    </source>
</evidence>
<dbReference type="EMBL" id="CABVQD010000016">
    <property type="protein sequence ID" value="VWB95154.1"/>
    <property type="molecule type" value="Genomic_DNA"/>
</dbReference>
<evidence type="ECO:0000313" key="7">
    <source>
        <dbReference type="Proteomes" id="UP000494330"/>
    </source>
</evidence>
<keyword evidence="1" id="KW-0805">Transcription regulation</keyword>